<dbReference type="InterPro" id="IPR015946">
    <property type="entry name" value="KH_dom-like_a/b"/>
</dbReference>
<name>A0A4R3MU49_9BACI</name>
<dbReference type="RefSeq" id="WP_132372250.1">
    <property type="nucleotide sequence ID" value="NZ_SMAN01000015.1"/>
</dbReference>
<evidence type="ECO:0000313" key="2">
    <source>
        <dbReference type="Proteomes" id="UP000294650"/>
    </source>
</evidence>
<organism evidence="1 2">
    <name type="scientific">Melghiribacillus thermohalophilus</name>
    <dbReference type="NCBI Taxonomy" id="1324956"/>
    <lineage>
        <taxon>Bacteria</taxon>
        <taxon>Bacillati</taxon>
        <taxon>Bacillota</taxon>
        <taxon>Bacilli</taxon>
        <taxon>Bacillales</taxon>
        <taxon>Bacillaceae</taxon>
        <taxon>Melghiribacillus</taxon>
    </lineage>
</organism>
<dbReference type="PANTHER" id="PTHR35368">
    <property type="entry name" value="HYDROPEROXIDE REDUCTASE"/>
    <property type="match status" value="1"/>
</dbReference>
<dbReference type="AlphaFoldDB" id="A0A4R3MU49"/>
<proteinExistence type="predicted"/>
<reference evidence="1 2" key="1">
    <citation type="submission" date="2019-03" db="EMBL/GenBank/DDBJ databases">
        <title>Genomic Encyclopedia of Type Strains, Phase IV (KMG-IV): sequencing the most valuable type-strain genomes for metagenomic binning, comparative biology and taxonomic classification.</title>
        <authorList>
            <person name="Goeker M."/>
        </authorList>
    </citation>
    <scope>NUCLEOTIDE SEQUENCE [LARGE SCALE GENOMIC DNA]</scope>
    <source>
        <strain evidence="1 2">DSM 25894</strain>
    </source>
</reference>
<dbReference type="InterPro" id="IPR052924">
    <property type="entry name" value="OsmC/Ohr_hydroprdx_reductase"/>
</dbReference>
<comment type="caution">
    <text evidence="1">The sequence shown here is derived from an EMBL/GenBank/DDBJ whole genome shotgun (WGS) entry which is preliminary data.</text>
</comment>
<dbReference type="OrthoDB" id="1433018at2"/>
<dbReference type="PANTHER" id="PTHR35368:SF1">
    <property type="entry name" value="HYDROPEROXIDE REDUCTASE"/>
    <property type="match status" value="1"/>
</dbReference>
<keyword evidence="2" id="KW-1185">Reference proteome</keyword>
<dbReference type="InterPro" id="IPR003718">
    <property type="entry name" value="OsmC/Ohr_fam"/>
</dbReference>
<protein>
    <submittedName>
        <fullName evidence="1">Putative OsmC-like protein</fullName>
    </submittedName>
</protein>
<dbReference type="Proteomes" id="UP000294650">
    <property type="component" value="Unassembled WGS sequence"/>
</dbReference>
<dbReference type="SUPFAM" id="SSF82784">
    <property type="entry name" value="OsmC-like"/>
    <property type="match status" value="1"/>
</dbReference>
<dbReference type="Gene3D" id="3.30.300.20">
    <property type="match status" value="1"/>
</dbReference>
<accession>A0A4R3MU49</accession>
<sequence length="163" mass="17741">MNHIHFDAISQTVEQLKQHPENKMRKWKANVTWKDGVKNLVSVRDFDSYLVDEPETLGGTDDAPNPVEYLIGAAASCFAITFQVMASQEGITLHDVHVQIEADLNAAVFLGLEKGNGGILHPKITLQAKTNASNEQLKQIAGAALANSPVIASLKENVKLIIT</sequence>
<dbReference type="EMBL" id="SMAN01000015">
    <property type="protein sequence ID" value="TCT19990.1"/>
    <property type="molecule type" value="Genomic_DNA"/>
</dbReference>
<evidence type="ECO:0000313" key="1">
    <source>
        <dbReference type="EMBL" id="TCT19990.1"/>
    </source>
</evidence>
<dbReference type="Pfam" id="PF02566">
    <property type="entry name" value="OsmC"/>
    <property type="match status" value="1"/>
</dbReference>
<gene>
    <name evidence="1" type="ORF">EDD68_11540</name>
</gene>
<dbReference type="InterPro" id="IPR036102">
    <property type="entry name" value="OsmC/Ohrsf"/>
</dbReference>